<evidence type="ECO:0000313" key="1">
    <source>
        <dbReference type="EMBL" id="TNN24728.1"/>
    </source>
</evidence>
<dbReference type="EMBL" id="SRLO01014445">
    <property type="protein sequence ID" value="TNN24728.1"/>
    <property type="molecule type" value="Genomic_DNA"/>
</dbReference>
<keyword evidence="2" id="KW-1185">Reference proteome</keyword>
<dbReference type="AlphaFoldDB" id="A0A4Z2E7E0"/>
<evidence type="ECO:0000313" key="2">
    <source>
        <dbReference type="Proteomes" id="UP000314294"/>
    </source>
</evidence>
<accession>A0A4Z2E7E0</accession>
<reference evidence="1 2" key="1">
    <citation type="submission" date="2019-03" db="EMBL/GenBank/DDBJ databases">
        <title>First draft genome of Liparis tanakae, snailfish: a comprehensive survey of snailfish specific genes.</title>
        <authorList>
            <person name="Kim W."/>
            <person name="Song I."/>
            <person name="Jeong J.-H."/>
            <person name="Kim D."/>
            <person name="Kim S."/>
            <person name="Ryu S."/>
            <person name="Song J.Y."/>
            <person name="Lee S.K."/>
        </authorList>
    </citation>
    <scope>NUCLEOTIDE SEQUENCE [LARGE SCALE GENOMIC DNA]</scope>
    <source>
        <tissue evidence="1">Muscle</tissue>
    </source>
</reference>
<dbReference type="Proteomes" id="UP000314294">
    <property type="component" value="Unassembled WGS sequence"/>
</dbReference>
<name>A0A4Z2E7E0_9TELE</name>
<organism evidence="1 2">
    <name type="scientific">Liparis tanakae</name>
    <name type="common">Tanaka's snailfish</name>
    <dbReference type="NCBI Taxonomy" id="230148"/>
    <lineage>
        <taxon>Eukaryota</taxon>
        <taxon>Metazoa</taxon>
        <taxon>Chordata</taxon>
        <taxon>Craniata</taxon>
        <taxon>Vertebrata</taxon>
        <taxon>Euteleostomi</taxon>
        <taxon>Actinopterygii</taxon>
        <taxon>Neopterygii</taxon>
        <taxon>Teleostei</taxon>
        <taxon>Neoteleostei</taxon>
        <taxon>Acanthomorphata</taxon>
        <taxon>Eupercaria</taxon>
        <taxon>Perciformes</taxon>
        <taxon>Cottioidei</taxon>
        <taxon>Cottales</taxon>
        <taxon>Liparidae</taxon>
        <taxon>Liparis</taxon>
    </lineage>
</organism>
<comment type="caution">
    <text evidence="1">The sequence shown here is derived from an EMBL/GenBank/DDBJ whole genome shotgun (WGS) entry which is preliminary data.</text>
</comment>
<gene>
    <name evidence="1" type="ORF">EYF80_065147</name>
</gene>
<sequence length="86" mass="9437">METLCRRVMSLEEEVKHGGQPGADGVSLTLRFSAAPLEQGPQTRPLSGGIHCKLPEGSGPAWREVLMFSSHRPRCSYLMTESISPR</sequence>
<proteinExistence type="predicted"/>
<protein>
    <submittedName>
        <fullName evidence="1">Uncharacterized protein</fullName>
    </submittedName>
</protein>